<evidence type="ECO:0000313" key="2">
    <source>
        <dbReference type="EMBL" id="SEH59751.1"/>
    </source>
</evidence>
<organism evidence="2 3">
    <name type="scientific">Paenimyroides marinum</name>
    <dbReference type="NCBI Taxonomy" id="1159016"/>
    <lineage>
        <taxon>Bacteria</taxon>
        <taxon>Pseudomonadati</taxon>
        <taxon>Bacteroidota</taxon>
        <taxon>Flavobacteriia</taxon>
        <taxon>Flavobacteriales</taxon>
        <taxon>Flavobacteriaceae</taxon>
        <taxon>Paenimyroides</taxon>
    </lineage>
</organism>
<dbReference type="AlphaFoldDB" id="A0A1H6JL44"/>
<dbReference type="EMBL" id="FNXE01000003">
    <property type="protein sequence ID" value="SEH59751.1"/>
    <property type="molecule type" value="Genomic_DNA"/>
</dbReference>
<feature type="signal peptide" evidence="1">
    <location>
        <begin position="1"/>
        <end position="20"/>
    </location>
</feature>
<sequence>MPKLLLSTLACVAFAGSSFAANEVVALDIQEIINSEKPCTIQVTVTNPDGSTGTRYGDGGNTSLIGCGEFMDFYMNDLRERGYTFDSETDVVLIWG</sequence>
<gene>
    <name evidence="2" type="ORF">SAMN02927937_00404</name>
</gene>
<dbReference type="RefSeq" id="WP_091095785.1">
    <property type="nucleotide sequence ID" value="NZ_FNXE01000003.1"/>
</dbReference>
<dbReference type="OrthoDB" id="1381391at2"/>
<feature type="chain" id="PRO_5011645354" evidence="1">
    <location>
        <begin position="21"/>
        <end position="96"/>
    </location>
</feature>
<keyword evidence="3" id="KW-1185">Reference proteome</keyword>
<dbReference type="STRING" id="1159016.SAMN02927937_00404"/>
<proteinExistence type="predicted"/>
<accession>A0A1H6JL44</accession>
<reference evidence="2 3" key="1">
    <citation type="submission" date="2016-10" db="EMBL/GenBank/DDBJ databases">
        <authorList>
            <person name="de Groot N.N."/>
        </authorList>
    </citation>
    <scope>NUCLEOTIDE SEQUENCE [LARGE SCALE GENOMIC DNA]</scope>
    <source>
        <strain evidence="2 3">CGMCC 1.10825</strain>
    </source>
</reference>
<evidence type="ECO:0000313" key="3">
    <source>
        <dbReference type="Proteomes" id="UP000199634"/>
    </source>
</evidence>
<protein>
    <submittedName>
        <fullName evidence="2">Uncharacterized protein</fullName>
    </submittedName>
</protein>
<name>A0A1H6JL44_9FLAO</name>
<dbReference type="Proteomes" id="UP000199634">
    <property type="component" value="Unassembled WGS sequence"/>
</dbReference>
<evidence type="ECO:0000256" key="1">
    <source>
        <dbReference type="SAM" id="SignalP"/>
    </source>
</evidence>
<keyword evidence="1" id="KW-0732">Signal</keyword>